<evidence type="ECO:0000256" key="3">
    <source>
        <dbReference type="ARBA" id="ARBA00022448"/>
    </source>
</evidence>
<dbReference type="Gene3D" id="1.20.1250.20">
    <property type="entry name" value="MFS general substrate transporter like domains"/>
    <property type="match status" value="2"/>
</dbReference>
<dbReference type="STRING" id="1547445.LO80_07665"/>
<keyword evidence="5 7" id="KW-1133">Transmembrane helix</keyword>
<dbReference type="KEGG" id="frf:LO80_07665"/>
<feature type="transmembrane region" description="Helical" evidence="7">
    <location>
        <begin position="101"/>
        <end position="130"/>
    </location>
</feature>
<dbReference type="Proteomes" id="UP000029672">
    <property type="component" value="Chromosome"/>
</dbReference>
<keyword evidence="3" id="KW-0813">Transport</keyword>
<evidence type="ECO:0000256" key="5">
    <source>
        <dbReference type="ARBA" id="ARBA00022989"/>
    </source>
</evidence>
<keyword evidence="4 7" id="KW-0812">Transmembrane</keyword>
<evidence type="ECO:0000256" key="1">
    <source>
        <dbReference type="ARBA" id="ARBA00004127"/>
    </source>
</evidence>
<gene>
    <name evidence="9" type="ORF">LO80_07665</name>
</gene>
<evidence type="ECO:0000259" key="8">
    <source>
        <dbReference type="PROSITE" id="PS50850"/>
    </source>
</evidence>
<evidence type="ECO:0000256" key="6">
    <source>
        <dbReference type="ARBA" id="ARBA00023136"/>
    </source>
</evidence>
<evidence type="ECO:0000256" key="4">
    <source>
        <dbReference type="ARBA" id="ARBA00022692"/>
    </source>
</evidence>
<evidence type="ECO:0000313" key="9">
    <source>
        <dbReference type="EMBL" id="AIT09858.1"/>
    </source>
</evidence>
<dbReference type="AlphaFoldDB" id="A0A097EQL3"/>
<organism evidence="9 10">
    <name type="scientific">Candidatus Francisella endociliophora</name>
    <dbReference type="NCBI Taxonomy" id="653937"/>
    <lineage>
        <taxon>Bacteria</taxon>
        <taxon>Pseudomonadati</taxon>
        <taxon>Pseudomonadota</taxon>
        <taxon>Gammaproteobacteria</taxon>
        <taxon>Thiotrichales</taxon>
        <taxon>Francisellaceae</taxon>
        <taxon>Francisella</taxon>
    </lineage>
</organism>
<accession>A0A097EQL3</accession>
<feature type="transmembrane region" description="Helical" evidence="7">
    <location>
        <begin position="212"/>
        <end position="232"/>
    </location>
</feature>
<evidence type="ECO:0000256" key="2">
    <source>
        <dbReference type="ARBA" id="ARBA00008335"/>
    </source>
</evidence>
<dbReference type="EMBL" id="CP009574">
    <property type="protein sequence ID" value="AIT09858.1"/>
    <property type="molecule type" value="Genomic_DNA"/>
</dbReference>
<feature type="transmembrane region" description="Helical" evidence="7">
    <location>
        <begin position="252"/>
        <end position="271"/>
    </location>
</feature>
<reference evidence="9 10" key="1">
    <citation type="submission" date="2014-10" db="EMBL/GenBank/DDBJ databases">
        <title>Whole genome sequence of Francisella endociliophora strain FSC1006, isolated from a laboratory culture of the marine ciliate Euplotes raikovi.</title>
        <authorList>
            <person name="Granberg M."/>
            <person name="Backman S."/>
            <person name="Lundmark E."/>
            <person name="Nilsson E."/>
            <person name="Karlsson E."/>
            <person name="Thelaus J."/>
            <person name="Ohrman C."/>
            <person name="Larkeryd A."/>
            <person name="Stenberg P."/>
        </authorList>
    </citation>
    <scope>NUCLEOTIDE SEQUENCE [LARGE SCALE GENOMIC DNA]</scope>
    <source>
        <strain evidence="9 10">FSC1006</strain>
    </source>
</reference>
<dbReference type="InterPro" id="IPR036259">
    <property type="entry name" value="MFS_trans_sf"/>
</dbReference>
<sequence>MTNDIINNDKVKLTAILCYIAAMFGGASYPICALLSPQLAKNFGVITSHIVYIDTLSLVGLIVGNSLSGKIIARIGGKNTLLLGVLIFALSQLAISIQDEIYLYACFVFTTGFAMGLFVPSVSYLIVAAFTPAGKSDAKLSVLNFFFGLGGFLGPSIAGIIAKNYSWRLSFFTIFCSLMILVIIVKFTSIKEKIGASTKENTQEKDIKPTKAINLGVILVGLALIAYVYIEYIITYWFSPYLQTGLNFDVEAVGYIIGIFWLFVALGRLFFGEMIIPKVKDYRFIIGSAISIAVLLGIFVFLTNQSLIFVVVALLGLACSSVFPVLLAFGMKQNPLVSPVTMAFLVCSGSVGGAISLLSSATIGALLPKVAAIYMGPVLCILIIVIVLYAKRNSENTTLKSN</sequence>
<keyword evidence="6 7" id="KW-0472">Membrane</keyword>
<feature type="transmembrane region" description="Helical" evidence="7">
    <location>
        <begin position="167"/>
        <end position="185"/>
    </location>
</feature>
<feature type="transmembrane region" description="Helical" evidence="7">
    <location>
        <begin position="12"/>
        <end position="31"/>
    </location>
</feature>
<dbReference type="InterPro" id="IPR011701">
    <property type="entry name" value="MFS"/>
</dbReference>
<dbReference type="PANTHER" id="PTHR23514">
    <property type="entry name" value="BYPASS OF STOP CODON PROTEIN 6"/>
    <property type="match status" value="1"/>
</dbReference>
<comment type="similarity">
    <text evidence="2">Belongs to the major facilitator superfamily.</text>
</comment>
<dbReference type="PANTHER" id="PTHR23514:SF3">
    <property type="entry name" value="BYPASS OF STOP CODON PROTEIN 6"/>
    <property type="match status" value="1"/>
</dbReference>
<feature type="transmembrane region" description="Helical" evidence="7">
    <location>
        <begin position="43"/>
        <end position="63"/>
    </location>
</feature>
<dbReference type="SUPFAM" id="SSF103473">
    <property type="entry name" value="MFS general substrate transporter"/>
    <property type="match status" value="1"/>
</dbReference>
<feature type="transmembrane region" description="Helical" evidence="7">
    <location>
        <begin position="342"/>
        <end position="365"/>
    </location>
</feature>
<evidence type="ECO:0000256" key="7">
    <source>
        <dbReference type="SAM" id="Phobius"/>
    </source>
</evidence>
<feature type="transmembrane region" description="Helical" evidence="7">
    <location>
        <begin position="308"/>
        <end position="330"/>
    </location>
</feature>
<feature type="transmembrane region" description="Helical" evidence="7">
    <location>
        <begin position="283"/>
        <end position="302"/>
    </location>
</feature>
<dbReference type="GO" id="GO:0012505">
    <property type="term" value="C:endomembrane system"/>
    <property type="evidence" value="ECO:0007669"/>
    <property type="project" value="UniProtKB-SubCell"/>
</dbReference>
<dbReference type="HOGENOM" id="CLU_668611_0_0_6"/>
<evidence type="ECO:0000313" key="10">
    <source>
        <dbReference type="Proteomes" id="UP000029672"/>
    </source>
</evidence>
<feature type="transmembrane region" description="Helical" evidence="7">
    <location>
        <begin position="142"/>
        <end position="161"/>
    </location>
</feature>
<proteinExistence type="inferred from homology"/>
<dbReference type="RefSeq" id="WP_040010158.1">
    <property type="nucleotide sequence ID" value="NZ_CP009574.1"/>
</dbReference>
<dbReference type="GO" id="GO:0016020">
    <property type="term" value="C:membrane"/>
    <property type="evidence" value="ECO:0007669"/>
    <property type="project" value="TreeGrafter"/>
</dbReference>
<dbReference type="PROSITE" id="PS50850">
    <property type="entry name" value="MFS"/>
    <property type="match status" value="1"/>
</dbReference>
<dbReference type="eggNOG" id="COG0738">
    <property type="taxonomic scope" value="Bacteria"/>
</dbReference>
<name>A0A097EQL3_9GAMM</name>
<dbReference type="GO" id="GO:0022857">
    <property type="term" value="F:transmembrane transporter activity"/>
    <property type="evidence" value="ECO:0007669"/>
    <property type="project" value="InterPro"/>
</dbReference>
<dbReference type="Pfam" id="PF07690">
    <property type="entry name" value="MFS_1"/>
    <property type="match status" value="1"/>
</dbReference>
<keyword evidence="10" id="KW-1185">Reference proteome</keyword>
<comment type="subcellular location">
    <subcellularLocation>
        <location evidence="1">Endomembrane system</location>
        <topology evidence="1">Multi-pass membrane protein</topology>
    </subcellularLocation>
</comment>
<feature type="transmembrane region" description="Helical" evidence="7">
    <location>
        <begin position="75"/>
        <end position="95"/>
    </location>
</feature>
<feature type="transmembrane region" description="Helical" evidence="7">
    <location>
        <begin position="371"/>
        <end position="390"/>
    </location>
</feature>
<dbReference type="InterPro" id="IPR020846">
    <property type="entry name" value="MFS_dom"/>
</dbReference>
<dbReference type="OrthoDB" id="5603733at2"/>
<protein>
    <recommendedName>
        <fullName evidence="8">Major facilitator superfamily (MFS) profile domain-containing protein</fullName>
    </recommendedName>
</protein>
<feature type="domain" description="Major facilitator superfamily (MFS) profile" evidence="8">
    <location>
        <begin position="14"/>
        <end position="395"/>
    </location>
</feature>
<dbReference type="InterPro" id="IPR051788">
    <property type="entry name" value="MFS_Transporter"/>
</dbReference>